<evidence type="ECO:0000313" key="18">
    <source>
        <dbReference type="EMBL" id="CRH06271.1"/>
    </source>
</evidence>
<dbReference type="PROSITE" id="PS01078">
    <property type="entry name" value="MOCF_BIOSYNTHESIS_1"/>
    <property type="match status" value="1"/>
</dbReference>
<dbReference type="UniPathway" id="UPA00344"/>
<dbReference type="Gene3D" id="3.90.1170.40">
    <property type="entry name" value="Molybdopterin biosynthesis MoaE subunit"/>
    <property type="match status" value="1"/>
</dbReference>
<feature type="region of interest" description="Disordered" evidence="16">
    <location>
        <begin position="165"/>
        <end position="198"/>
    </location>
</feature>
<protein>
    <recommendedName>
        <fullName evidence="5">Molybdopterin adenylyltransferase</fullName>
        <ecNumber evidence="4">2.7.7.75</ecNumber>
        <ecNumber evidence="3">2.8.1.12</ecNumber>
    </recommendedName>
    <alternativeName>
        <fullName evidence="11">MPT synthase subunit 2</fullName>
    </alternativeName>
    <alternativeName>
        <fullName evidence="9">Molybdenum cofactor biosynthesis protein E</fullName>
    </alternativeName>
    <alternativeName>
        <fullName evidence="6">Molybdopterin synthase catalytic subunit</fullName>
    </alternativeName>
    <alternativeName>
        <fullName evidence="10">Molybdopterin-converting factor large subunit</fullName>
    </alternativeName>
    <alternativeName>
        <fullName evidence="12">Molybdopterin-converting factor subunit 2</fullName>
    </alternativeName>
</protein>
<accession>A0A1S7LK85</accession>
<keyword evidence="7" id="KW-0501">Molybdenum cofactor biosynthesis</keyword>
<evidence type="ECO:0000256" key="15">
    <source>
        <dbReference type="ARBA" id="ARBA00058212"/>
    </source>
</evidence>
<evidence type="ECO:0000256" key="4">
    <source>
        <dbReference type="ARBA" id="ARBA00012509"/>
    </source>
</evidence>
<dbReference type="InterPro" id="IPR008284">
    <property type="entry name" value="MoCF_biosynth_CS"/>
</dbReference>
<evidence type="ECO:0000256" key="6">
    <source>
        <dbReference type="ARBA" id="ARBA00013858"/>
    </source>
</evidence>
<evidence type="ECO:0000256" key="2">
    <source>
        <dbReference type="ARBA" id="ARBA00005426"/>
    </source>
</evidence>
<organism evidence="18">
    <name type="scientific">Magnetococcus massalia (strain MO-1)</name>
    <dbReference type="NCBI Taxonomy" id="451514"/>
    <lineage>
        <taxon>Bacteria</taxon>
        <taxon>Pseudomonadati</taxon>
        <taxon>Pseudomonadota</taxon>
        <taxon>Magnetococcia</taxon>
        <taxon>Magnetococcales</taxon>
        <taxon>Magnetococcaceae</taxon>
        <taxon>Magnetococcus</taxon>
    </lineage>
</organism>
<evidence type="ECO:0000256" key="9">
    <source>
        <dbReference type="ARBA" id="ARBA00029745"/>
    </source>
</evidence>
<dbReference type="InterPro" id="IPR036563">
    <property type="entry name" value="MoaE_sf"/>
</dbReference>
<dbReference type="CDD" id="cd00756">
    <property type="entry name" value="MoaE"/>
    <property type="match status" value="1"/>
</dbReference>
<dbReference type="GO" id="GO:0030366">
    <property type="term" value="F:molybdopterin synthase activity"/>
    <property type="evidence" value="ECO:0007669"/>
    <property type="project" value="UniProtKB-EC"/>
</dbReference>
<dbReference type="GO" id="GO:0006777">
    <property type="term" value="P:Mo-molybdopterin cofactor biosynthetic process"/>
    <property type="evidence" value="ECO:0007669"/>
    <property type="project" value="UniProtKB-KW"/>
</dbReference>
<evidence type="ECO:0000256" key="8">
    <source>
        <dbReference type="ARBA" id="ARBA00026066"/>
    </source>
</evidence>
<evidence type="ECO:0000256" key="16">
    <source>
        <dbReference type="SAM" id="MobiDB-lite"/>
    </source>
</evidence>
<comment type="catalytic activity">
    <reaction evidence="13">
        <text>2 [molybdopterin-synthase sulfur-carrier protein]-C-terminal-Gly-aminoethanethioate + cyclic pyranopterin phosphate + H2O = molybdopterin + 2 [molybdopterin-synthase sulfur-carrier protein]-C-terminal Gly-Gly + 2 H(+)</text>
        <dbReference type="Rhea" id="RHEA:26333"/>
        <dbReference type="Rhea" id="RHEA-COMP:12202"/>
        <dbReference type="Rhea" id="RHEA-COMP:19907"/>
        <dbReference type="ChEBI" id="CHEBI:15377"/>
        <dbReference type="ChEBI" id="CHEBI:15378"/>
        <dbReference type="ChEBI" id="CHEBI:58698"/>
        <dbReference type="ChEBI" id="CHEBI:59648"/>
        <dbReference type="ChEBI" id="CHEBI:90778"/>
        <dbReference type="ChEBI" id="CHEBI:232372"/>
        <dbReference type="EC" id="2.8.1.12"/>
    </reaction>
</comment>
<comment type="function">
    <text evidence="15">Catalyzes the adenylation of molybdopterin as part of the biosynthesis of the molybdenum-cofactor.</text>
</comment>
<dbReference type="InterPro" id="IPR001453">
    <property type="entry name" value="MoaB/Mog_dom"/>
</dbReference>
<evidence type="ECO:0000256" key="13">
    <source>
        <dbReference type="ARBA" id="ARBA00049878"/>
    </source>
</evidence>
<dbReference type="GO" id="GO:0061598">
    <property type="term" value="F:molybdopterin adenylyltransferase activity"/>
    <property type="evidence" value="ECO:0007669"/>
    <property type="project" value="UniProtKB-EC"/>
</dbReference>
<dbReference type="EC" id="2.7.7.75" evidence="4"/>
<evidence type="ECO:0000256" key="1">
    <source>
        <dbReference type="ARBA" id="ARBA00005046"/>
    </source>
</evidence>
<dbReference type="PANTHER" id="PTHR43764">
    <property type="entry name" value="MOLYBDENUM COFACTOR BIOSYNTHESIS"/>
    <property type="match status" value="1"/>
</dbReference>
<dbReference type="NCBIfam" id="TIGR00177">
    <property type="entry name" value="molyb_syn"/>
    <property type="match status" value="1"/>
</dbReference>
<dbReference type="InterPro" id="IPR051920">
    <property type="entry name" value="MPT_Adenylyltrnsfr/MoaC-Rel"/>
</dbReference>
<dbReference type="AlphaFoldDB" id="A0A1S7LK85"/>
<dbReference type="InterPro" id="IPR003448">
    <property type="entry name" value="Mopterin_biosynth_MoaE"/>
</dbReference>
<evidence type="ECO:0000256" key="5">
    <source>
        <dbReference type="ARBA" id="ARBA00013491"/>
    </source>
</evidence>
<name>A0A1S7LK85_MAGMO</name>
<proteinExistence type="inferred from homology"/>
<comment type="similarity">
    <text evidence="2">Belongs to the MoaE family.</text>
</comment>
<feature type="domain" description="MoaB/Mog" evidence="17">
    <location>
        <begin position="208"/>
        <end position="350"/>
    </location>
</feature>
<dbReference type="CDD" id="cd00886">
    <property type="entry name" value="MogA_MoaB"/>
    <property type="match status" value="1"/>
</dbReference>
<dbReference type="SUPFAM" id="SSF54690">
    <property type="entry name" value="Molybdopterin synthase subunit MoaE"/>
    <property type="match status" value="1"/>
</dbReference>
<dbReference type="Gene3D" id="3.40.980.10">
    <property type="entry name" value="MoaB/Mog-like domain"/>
    <property type="match status" value="1"/>
</dbReference>
<dbReference type="EMBL" id="LO017727">
    <property type="protein sequence ID" value="CRH06271.1"/>
    <property type="molecule type" value="Genomic_DNA"/>
</dbReference>
<comment type="subunit">
    <text evidence="8">Heterotetramer of 2 MoaD subunits and 2 MoaE subunits. Also stable as homodimer. The enzyme changes between these two forms during catalysis.</text>
</comment>
<dbReference type="EC" id="2.8.1.12" evidence="3"/>
<gene>
    <name evidence="18" type="primary">MoaE</name>
    <name evidence="18" type="synonym">MogA</name>
    <name evidence="18" type="ORF">MAGMO_2102</name>
</gene>
<evidence type="ECO:0000259" key="17">
    <source>
        <dbReference type="SMART" id="SM00852"/>
    </source>
</evidence>
<dbReference type="Pfam" id="PF02391">
    <property type="entry name" value="MoaE"/>
    <property type="match status" value="1"/>
</dbReference>
<evidence type="ECO:0000256" key="3">
    <source>
        <dbReference type="ARBA" id="ARBA00011950"/>
    </source>
</evidence>
<dbReference type="SMART" id="SM00852">
    <property type="entry name" value="MoCF_biosynth"/>
    <property type="match status" value="1"/>
</dbReference>
<feature type="compositionally biased region" description="Basic and acidic residues" evidence="16">
    <location>
        <begin position="165"/>
        <end position="187"/>
    </location>
</feature>
<comment type="catalytic activity">
    <reaction evidence="14">
        <text>molybdopterin + ATP + H(+) = adenylyl-molybdopterin + diphosphate</text>
        <dbReference type="Rhea" id="RHEA:31331"/>
        <dbReference type="ChEBI" id="CHEBI:15378"/>
        <dbReference type="ChEBI" id="CHEBI:30616"/>
        <dbReference type="ChEBI" id="CHEBI:33019"/>
        <dbReference type="ChEBI" id="CHEBI:58698"/>
        <dbReference type="ChEBI" id="CHEBI:62727"/>
        <dbReference type="EC" id="2.7.7.75"/>
    </reaction>
</comment>
<reference evidence="18" key="1">
    <citation type="submission" date="2015-04" db="EMBL/GenBank/DDBJ databases">
        <authorList>
            <person name="Syromyatnikov M.Y."/>
            <person name="Popov V.N."/>
        </authorList>
    </citation>
    <scope>NUCLEOTIDE SEQUENCE</scope>
    <source>
        <strain evidence="18">MO-1</strain>
    </source>
</reference>
<dbReference type="PANTHER" id="PTHR43764:SF1">
    <property type="entry name" value="MOLYBDOPTERIN MOLYBDOTRANSFERASE"/>
    <property type="match status" value="1"/>
</dbReference>
<sequence length="359" mass="38667">MQKITIQQEDFSVETETAAMLAENPGIGGIVSFIGTVRDFSTNEDVTALELEHYPGMTERELERIVDSAKARFSVDALTIIHRVGHLKVGENIVLVIAASAHRSDAFDACRYLIDHLKVRATLWKREITGEGAKWVESCPGCEAAASQWDDLRDRHAHNHGVETEATAETHTDSHHHGHGHGHDHGHSHGHAHRDHDGVASWPGLRVAILTLSDSRDLSRDKSGDALEGQVMGYGARVASRELLPDDAVAIAKQIKRWAEGGSVDLILTTGGTGPSPRDVTPEATRQVCDRELPGFGELIRSAGLEQTRTAVFTRGVSAFCGPVLVVNLPGSTRGAVHSLEAVADLVPHALRMAVGGGH</sequence>
<evidence type="ECO:0000256" key="11">
    <source>
        <dbReference type="ARBA" id="ARBA00030781"/>
    </source>
</evidence>
<evidence type="ECO:0000256" key="14">
    <source>
        <dbReference type="ARBA" id="ARBA00051131"/>
    </source>
</evidence>
<evidence type="ECO:0000256" key="10">
    <source>
        <dbReference type="ARBA" id="ARBA00030407"/>
    </source>
</evidence>
<evidence type="ECO:0000256" key="12">
    <source>
        <dbReference type="ARBA" id="ARBA00032474"/>
    </source>
</evidence>
<comment type="pathway">
    <text evidence="1">Cofactor biosynthesis; molybdopterin biosynthesis.</text>
</comment>
<dbReference type="InterPro" id="IPR036425">
    <property type="entry name" value="MoaB/Mog-like_dom_sf"/>
</dbReference>
<dbReference type="Pfam" id="PF00994">
    <property type="entry name" value="MoCF_biosynth"/>
    <property type="match status" value="1"/>
</dbReference>
<dbReference type="SUPFAM" id="SSF53218">
    <property type="entry name" value="Molybdenum cofactor biosynthesis proteins"/>
    <property type="match status" value="1"/>
</dbReference>
<evidence type="ECO:0000256" key="7">
    <source>
        <dbReference type="ARBA" id="ARBA00023150"/>
    </source>
</evidence>